<keyword evidence="3" id="KW-0862">Zinc</keyword>
<feature type="compositionally biased region" description="Basic residues" evidence="5">
    <location>
        <begin position="688"/>
        <end position="701"/>
    </location>
</feature>
<dbReference type="Pfam" id="PF04434">
    <property type="entry name" value="SWIM"/>
    <property type="match status" value="1"/>
</dbReference>
<dbReference type="PROSITE" id="PS50966">
    <property type="entry name" value="ZF_SWIM"/>
    <property type="match status" value="1"/>
</dbReference>
<keyword evidence="2 4" id="KW-0863">Zinc-finger</keyword>
<keyword evidence="8" id="KW-1185">Reference proteome</keyword>
<comment type="caution">
    <text evidence="7">The sequence shown here is derived from an EMBL/GenBank/DDBJ whole genome shotgun (WGS) entry which is preliminary data.</text>
</comment>
<dbReference type="InterPro" id="IPR007527">
    <property type="entry name" value="Znf_SWIM"/>
</dbReference>
<feature type="compositionally biased region" description="Polar residues" evidence="5">
    <location>
        <begin position="719"/>
        <end position="739"/>
    </location>
</feature>
<dbReference type="PANTHER" id="PTHR47718:SF13">
    <property type="entry name" value="OS09G0290500 PROTEIN"/>
    <property type="match status" value="1"/>
</dbReference>
<accession>A0AAW1GP78</accession>
<evidence type="ECO:0000259" key="6">
    <source>
        <dbReference type="PROSITE" id="PS50966"/>
    </source>
</evidence>
<evidence type="ECO:0000256" key="4">
    <source>
        <dbReference type="PROSITE-ProRule" id="PRU00325"/>
    </source>
</evidence>
<evidence type="ECO:0000256" key="2">
    <source>
        <dbReference type="ARBA" id="ARBA00022771"/>
    </source>
</evidence>
<evidence type="ECO:0000313" key="7">
    <source>
        <dbReference type="EMBL" id="KAK9665511.1"/>
    </source>
</evidence>
<dbReference type="GO" id="GO:0008270">
    <property type="term" value="F:zinc ion binding"/>
    <property type="evidence" value="ECO:0007669"/>
    <property type="project" value="UniProtKB-KW"/>
</dbReference>
<organism evidence="7 8">
    <name type="scientific">Saponaria officinalis</name>
    <name type="common">Common soapwort</name>
    <name type="synonym">Lychnis saponaria</name>
    <dbReference type="NCBI Taxonomy" id="3572"/>
    <lineage>
        <taxon>Eukaryota</taxon>
        <taxon>Viridiplantae</taxon>
        <taxon>Streptophyta</taxon>
        <taxon>Embryophyta</taxon>
        <taxon>Tracheophyta</taxon>
        <taxon>Spermatophyta</taxon>
        <taxon>Magnoliopsida</taxon>
        <taxon>eudicotyledons</taxon>
        <taxon>Gunneridae</taxon>
        <taxon>Pentapetalae</taxon>
        <taxon>Caryophyllales</taxon>
        <taxon>Caryophyllaceae</taxon>
        <taxon>Caryophylleae</taxon>
        <taxon>Saponaria</taxon>
    </lineage>
</organism>
<dbReference type="AlphaFoldDB" id="A0AAW1GP78"/>
<reference evidence="7" key="1">
    <citation type="submission" date="2024-03" db="EMBL/GenBank/DDBJ databases">
        <title>WGS assembly of Saponaria officinalis var. Norfolk2.</title>
        <authorList>
            <person name="Jenkins J."/>
            <person name="Shu S."/>
            <person name="Grimwood J."/>
            <person name="Barry K."/>
            <person name="Goodstein D."/>
            <person name="Schmutz J."/>
            <person name="Leebens-Mack J."/>
            <person name="Osbourn A."/>
        </authorList>
    </citation>
    <scope>NUCLEOTIDE SEQUENCE [LARGE SCALE GENOMIC DNA]</scope>
    <source>
        <strain evidence="7">JIC</strain>
    </source>
</reference>
<proteinExistence type="predicted"/>
<keyword evidence="1" id="KW-0479">Metal-binding</keyword>
<dbReference type="Proteomes" id="UP001443914">
    <property type="component" value="Unassembled WGS sequence"/>
</dbReference>
<feature type="domain" description="SWIM-type" evidence="6">
    <location>
        <begin position="525"/>
        <end position="561"/>
    </location>
</feature>
<dbReference type="InterPro" id="IPR018289">
    <property type="entry name" value="MULE_transposase_dom"/>
</dbReference>
<feature type="compositionally biased region" description="Basic and acidic residues" evidence="5">
    <location>
        <begin position="666"/>
        <end position="687"/>
    </location>
</feature>
<gene>
    <name evidence="7" type="ORF">RND81_14G116700</name>
</gene>
<protein>
    <recommendedName>
        <fullName evidence="6">SWIM-type domain-containing protein</fullName>
    </recommendedName>
</protein>
<evidence type="ECO:0000256" key="1">
    <source>
        <dbReference type="ARBA" id="ARBA00022723"/>
    </source>
</evidence>
<evidence type="ECO:0000256" key="3">
    <source>
        <dbReference type="ARBA" id="ARBA00022833"/>
    </source>
</evidence>
<evidence type="ECO:0000256" key="5">
    <source>
        <dbReference type="SAM" id="MobiDB-lite"/>
    </source>
</evidence>
<name>A0AAW1GP78_SAPOF</name>
<dbReference type="Pfam" id="PF10551">
    <property type="entry name" value="MULE"/>
    <property type="match status" value="1"/>
</dbReference>
<dbReference type="EMBL" id="JBDFQZ010000014">
    <property type="protein sequence ID" value="KAK9665511.1"/>
    <property type="molecule type" value="Genomic_DNA"/>
</dbReference>
<dbReference type="InterPro" id="IPR006564">
    <property type="entry name" value="Znf_PMZ"/>
</dbReference>
<sequence length="769" mass="90190">MVSFDLNTFFDHEEEAENEIVEENVVDEDDENGTNLVRQAAQLLDGDGDNEPPSASVAGMEFESGEQFAALCFMYAYKIEFQFQVRTSDIMDVYKEKGVKRNGVDENEVQFHMMKRLRLICSRGRRCRANADDPLCKVLVEGRIKFGVDKFVIMQCQLEHNHELDPSSSRHAVNYRHIGEYFKRRMMLNDRAGIPITRNFNTIVMECGGYENIPFNDRDMKNAINRERRKGRIGGDAQELINYFDTLKRDNADFYFSYQRDVNGALLNVFWADARCRAMYKVFDDPVSYDTTFLSNRYRMPFSPFVGVNHHGCTIFFAAALVSYEDAETFEWVFERWVECMGNAPNVFITDQDKAMEVAIRKVFPETKHRLCLWHILQNADKNLRNLPHFKSIDEDLRKMVHESLTEDEFQMMWEQMVDKYSLQQNTWIKDAWHMRRRWVPVFWRGIFCAGMSSTQRSEQSNRFIKSYVSVETGLRQFIEQYEFALRRKVEEENKMNFNDKNKPLKWDNSILFEVVYHKEERRSFDVKIDTLIGDYACGCKKFEFEGILCRHIMKCLAVLNVKAIPDKYILDRWRKDLVRGYENIRVGYYDPIESERVRRSLELTMRNDYIVSLAMQDEEARAIYLEKTNDLIKSLEEHAGIETVDLFVEGAGSTRVWGHRRLQRKEHVGRPRQEDADVRDPPDKRGNGRRRVPRQPKRRKESTTNAVPNPPLPHEDTSSQMSGFSTSQLRETQSTPQMSGSQRTLLLSTSQQTPQFSSSYFGHSSRMN</sequence>
<evidence type="ECO:0000313" key="8">
    <source>
        <dbReference type="Proteomes" id="UP001443914"/>
    </source>
</evidence>
<dbReference type="SMART" id="SM00575">
    <property type="entry name" value="ZnF_PMZ"/>
    <property type="match status" value="1"/>
</dbReference>
<feature type="region of interest" description="Disordered" evidence="5">
    <location>
        <begin position="663"/>
        <end position="769"/>
    </location>
</feature>
<feature type="compositionally biased region" description="Low complexity" evidence="5">
    <location>
        <begin position="740"/>
        <end position="760"/>
    </location>
</feature>
<dbReference type="PANTHER" id="PTHR47718">
    <property type="entry name" value="OS01G0519700 PROTEIN"/>
    <property type="match status" value="1"/>
</dbReference>